<evidence type="ECO:0000256" key="1">
    <source>
        <dbReference type="ARBA" id="ARBA00004496"/>
    </source>
</evidence>
<sequence>MEDCAQTENMAKIDKLNKNLSWSQGYYLLSIPNLSEHNPAIMEGDRITVAPSAQPRNKLLGNVHQVKKDHIVLDVQTSDVLDVKALYDIHFLPNRMTIQLEREALDYVKMQNIARFFFPNTIPTHPIEVSRFHWINESVKTNPEQQSAIMHIVGKASFPAPYILMGPPGTGKTTTIVEAICQIIKRNPDIKILVAASSNYACNVITHRLLKILPEKVIFRMFANSKESELDSIDNKLVKISNLKYGSHYYPDIPELASYNVVLTTLAIAGKFAQAKISRTHFSYVFIDESGSCTEPSTLIPIAGVISSLRKIHGQIVLAGDPMQLGPIVQSDTARECLVDLFHSD</sequence>
<dbReference type="InterPro" id="IPR049080">
    <property type="entry name" value="MOV-10-like_beta-barrel"/>
</dbReference>
<dbReference type="EnsemblMetazoa" id="PPAI001621-RA">
    <property type="protein sequence ID" value="PPAI001621-PA"/>
    <property type="gene ID" value="PPAI001621"/>
</dbReference>
<organism evidence="10 11">
    <name type="scientific">Phlebotomus papatasi</name>
    <name type="common">Sandfly</name>
    <dbReference type="NCBI Taxonomy" id="29031"/>
    <lineage>
        <taxon>Eukaryota</taxon>
        <taxon>Metazoa</taxon>
        <taxon>Ecdysozoa</taxon>
        <taxon>Arthropoda</taxon>
        <taxon>Hexapoda</taxon>
        <taxon>Insecta</taxon>
        <taxon>Pterygota</taxon>
        <taxon>Neoptera</taxon>
        <taxon>Endopterygota</taxon>
        <taxon>Diptera</taxon>
        <taxon>Nematocera</taxon>
        <taxon>Psychodoidea</taxon>
        <taxon>Psychodidae</taxon>
        <taxon>Phlebotomus</taxon>
        <taxon>Phlebotomus</taxon>
    </lineage>
</organism>
<evidence type="ECO:0000313" key="11">
    <source>
        <dbReference type="Proteomes" id="UP000092462"/>
    </source>
</evidence>
<dbReference type="VEuPathDB" id="VectorBase:PPAPM1_011593"/>
<accession>A0A1B0D2P8</accession>
<keyword evidence="5" id="KW-0378">Hydrolase</keyword>
<dbReference type="EMBL" id="AJVK01023049">
    <property type="status" value="NOT_ANNOTATED_CDS"/>
    <property type="molecule type" value="Genomic_DNA"/>
</dbReference>
<dbReference type="GO" id="GO:0005737">
    <property type="term" value="C:cytoplasm"/>
    <property type="evidence" value="ECO:0007669"/>
    <property type="project" value="UniProtKB-SubCell"/>
</dbReference>
<protein>
    <recommendedName>
        <fullName evidence="12">RNA helicase</fullName>
    </recommendedName>
</protein>
<dbReference type="Gene3D" id="2.40.30.270">
    <property type="match status" value="1"/>
</dbReference>
<dbReference type="PANTHER" id="PTHR45418:SF1">
    <property type="entry name" value="CANCER_TESTIS ANTIGEN 55"/>
    <property type="match status" value="1"/>
</dbReference>
<keyword evidence="3" id="KW-0963">Cytoplasm</keyword>
<dbReference type="InterPro" id="IPR041677">
    <property type="entry name" value="DNA2/NAM7_AAA_11"/>
</dbReference>
<name>A0A1B0D2P8_PHLPP</name>
<feature type="domain" description="DNA2/NAM7 helicase helicase" evidence="8">
    <location>
        <begin position="257"/>
        <end position="331"/>
    </location>
</feature>
<dbReference type="EMBL" id="AJVK01023047">
    <property type="status" value="NOT_ANNOTATED_CDS"/>
    <property type="molecule type" value="Genomic_DNA"/>
</dbReference>
<dbReference type="EMBL" id="AJVK01023048">
    <property type="status" value="NOT_ANNOTATED_CDS"/>
    <property type="molecule type" value="Genomic_DNA"/>
</dbReference>
<dbReference type="SUPFAM" id="SSF52540">
    <property type="entry name" value="P-loop containing nucleoside triphosphate hydrolases"/>
    <property type="match status" value="1"/>
</dbReference>
<dbReference type="EMBL" id="AJVK01023050">
    <property type="status" value="NOT_ANNOTATED_CDS"/>
    <property type="molecule type" value="Genomic_DNA"/>
</dbReference>
<dbReference type="Pfam" id="PF13086">
    <property type="entry name" value="AAA_11"/>
    <property type="match status" value="2"/>
</dbReference>
<dbReference type="VEuPathDB" id="VectorBase:PPAI001621"/>
<proteinExistence type="inferred from homology"/>
<dbReference type="InterPro" id="IPR027417">
    <property type="entry name" value="P-loop_NTPase"/>
</dbReference>
<comment type="subcellular location">
    <subcellularLocation>
        <location evidence="1">Cytoplasm</location>
    </subcellularLocation>
</comment>
<keyword evidence="11" id="KW-1185">Reference proteome</keyword>
<evidence type="ECO:0000256" key="6">
    <source>
        <dbReference type="ARBA" id="ARBA00022806"/>
    </source>
</evidence>
<dbReference type="Gene3D" id="3.40.50.300">
    <property type="entry name" value="P-loop containing nucleotide triphosphate hydrolases"/>
    <property type="match status" value="2"/>
</dbReference>
<dbReference type="Proteomes" id="UP000092462">
    <property type="component" value="Unassembled WGS sequence"/>
</dbReference>
<dbReference type="GO" id="GO:0004386">
    <property type="term" value="F:helicase activity"/>
    <property type="evidence" value="ECO:0007669"/>
    <property type="project" value="UniProtKB-KW"/>
</dbReference>
<keyword evidence="4" id="KW-0547">Nucleotide-binding</keyword>
<feature type="domain" description="Helicase MOV-10-like beta-barrel" evidence="9">
    <location>
        <begin position="24"/>
        <end position="78"/>
    </location>
</feature>
<evidence type="ECO:0000259" key="8">
    <source>
        <dbReference type="Pfam" id="PF13086"/>
    </source>
</evidence>
<evidence type="ECO:0000256" key="2">
    <source>
        <dbReference type="ARBA" id="ARBA00005601"/>
    </source>
</evidence>
<evidence type="ECO:0000256" key="7">
    <source>
        <dbReference type="ARBA" id="ARBA00022840"/>
    </source>
</evidence>
<evidence type="ECO:0000313" key="10">
    <source>
        <dbReference type="EnsemblMetazoa" id="PPAI001621-PA"/>
    </source>
</evidence>
<keyword evidence="7" id="KW-0067">ATP-binding</keyword>
<dbReference type="AlphaFoldDB" id="A0A1B0D2P8"/>
<dbReference type="GO" id="GO:0005524">
    <property type="term" value="F:ATP binding"/>
    <property type="evidence" value="ECO:0007669"/>
    <property type="project" value="UniProtKB-KW"/>
</dbReference>
<comment type="similarity">
    <text evidence="2">Belongs to the DNA2/NAM7 helicase family. SDE3 subfamily.</text>
</comment>
<evidence type="ECO:0000259" key="9">
    <source>
        <dbReference type="Pfam" id="PF21634"/>
    </source>
</evidence>
<dbReference type="PANTHER" id="PTHR45418">
    <property type="entry name" value="CANCER/TESTIS ANTIGEN 55"/>
    <property type="match status" value="1"/>
</dbReference>
<evidence type="ECO:0000256" key="4">
    <source>
        <dbReference type="ARBA" id="ARBA00022741"/>
    </source>
</evidence>
<reference evidence="10" key="1">
    <citation type="submission" date="2022-08" db="UniProtKB">
        <authorList>
            <consortium name="EnsemblMetazoa"/>
        </authorList>
    </citation>
    <scope>IDENTIFICATION</scope>
    <source>
        <strain evidence="10">Israel</strain>
    </source>
</reference>
<evidence type="ECO:0000256" key="5">
    <source>
        <dbReference type="ARBA" id="ARBA00022801"/>
    </source>
</evidence>
<dbReference type="Pfam" id="PF21634">
    <property type="entry name" value="MOV-10_beta-barrel"/>
    <property type="match status" value="1"/>
</dbReference>
<evidence type="ECO:0008006" key="12">
    <source>
        <dbReference type="Google" id="ProtNLM"/>
    </source>
</evidence>
<dbReference type="GO" id="GO:0016787">
    <property type="term" value="F:hydrolase activity"/>
    <property type="evidence" value="ECO:0007669"/>
    <property type="project" value="UniProtKB-KW"/>
</dbReference>
<keyword evidence="6" id="KW-0347">Helicase</keyword>
<evidence type="ECO:0000256" key="3">
    <source>
        <dbReference type="ARBA" id="ARBA00022490"/>
    </source>
</evidence>
<feature type="domain" description="DNA2/NAM7 helicase helicase" evidence="8">
    <location>
        <begin position="141"/>
        <end position="219"/>
    </location>
</feature>